<evidence type="ECO:0000313" key="3">
    <source>
        <dbReference type="EMBL" id="KAH3825745.1"/>
    </source>
</evidence>
<proteinExistence type="predicted"/>
<feature type="compositionally biased region" description="Low complexity" evidence="2">
    <location>
        <begin position="116"/>
        <end position="144"/>
    </location>
</feature>
<evidence type="ECO:0000256" key="1">
    <source>
        <dbReference type="SAM" id="Coils"/>
    </source>
</evidence>
<dbReference type="EMBL" id="JAIWYP010000005">
    <property type="protein sequence ID" value="KAH3825745.1"/>
    <property type="molecule type" value="Genomic_DNA"/>
</dbReference>
<sequence>MKWERLREQKELQILRKQVQEREARIRDMEKDISKTVTSTNIVSESGARKTKSRLAANLVGSVTPSTTGTRQGKTTVSAPDGETGMPLLDINSLRQMPGLRKKARKEFSKIGLVMTDSSDTGSSSYSSSEESSDTDSASVGSSVHDCVRKTKKNKKHKNKLELQLNHQTLLKINTDIPMHI</sequence>
<feature type="coiled-coil region" evidence="1">
    <location>
        <begin position="5"/>
        <end position="32"/>
    </location>
</feature>
<dbReference type="AlphaFoldDB" id="A0A9D4GZA4"/>
<name>A0A9D4GZA4_DREPO</name>
<gene>
    <name evidence="3" type="ORF">DPMN_127626</name>
</gene>
<accession>A0A9D4GZA4</accession>
<keyword evidence="4" id="KW-1185">Reference proteome</keyword>
<feature type="region of interest" description="Disordered" evidence="2">
    <location>
        <begin position="115"/>
        <end position="145"/>
    </location>
</feature>
<evidence type="ECO:0000256" key="2">
    <source>
        <dbReference type="SAM" id="MobiDB-lite"/>
    </source>
</evidence>
<evidence type="ECO:0000313" key="4">
    <source>
        <dbReference type="Proteomes" id="UP000828390"/>
    </source>
</evidence>
<comment type="caution">
    <text evidence="3">The sequence shown here is derived from an EMBL/GenBank/DDBJ whole genome shotgun (WGS) entry which is preliminary data.</text>
</comment>
<feature type="compositionally biased region" description="Polar residues" evidence="2">
    <location>
        <begin position="62"/>
        <end position="78"/>
    </location>
</feature>
<reference evidence="3" key="1">
    <citation type="journal article" date="2019" name="bioRxiv">
        <title>The Genome of the Zebra Mussel, Dreissena polymorpha: A Resource for Invasive Species Research.</title>
        <authorList>
            <person name="McCartney M.A."/>
            <person name="Auch B."/>
            <person name="Kono T."/>
            <person name="Mallez S."/>
            <person name="Zhang Y."/>
            <person name="Obille A."/>
            <person name="Becker A."/>
            <person name="Abrahante J.E."/>
            <person name="Garbe J."/>
            <person name="Badalamenti J.P."/>
            <person name="Herman A."/>
            <person name="Mangelson H."/>
            <person name="Liachko I."/>
            <person name="Sullivan S."/>
            <person name="Sone E.D."/>
            <person name="Koren S."/>
            <person name="Silverstein K.A.T."/>
            <person name="Beckman K.B."/>
            <person name="Gohl D.M."/>
        </authorList>
    </citation>
    <scope>NUCLEOTIDE SEQUENCE</scope>
    <source>
        <strain evidence="3">Duluth1</strain>
        <tissue evidence="3">Whole animal</tissue>
    </source>
</reference>
<reference evidence="3" key="2">
    <citation type="submission" date="2020-11" db="EMBL/GenBank/DDBJ databases">
        <authorList>
            <person name="McCartney M.A."/>
            <person name="Auch B."/>
            <person name="Kono T."/>
            <person name="Mallez S."/>
            <person name="Becker A."/>
            <person name="Gohl D.M."/>
            <person name="Silverstein K.A.T."/>
            <person name="Koren S."/>
            <person name="Bechman K.B."/>
            <person name="Herman A."/>
            <person name="Abrahante J.E."/>
            <person name="Garbe J."/>
        </authorList>
    </citation>
    <scope>NUCLEOTIDE SEQUENCE</scope>
    <source>
        <strain evidence="3">Duluth1</strain>
        <tissue evidence="3">Whole animal</tissue>
    </source>
</reference>
<protein>
    <submittedName>
        <fullName evidence="3">Uncharacterized protein</fullName>
    </submittedName>
</protein>
<dbReference type="Proteomes" id="UP000828390">
    <property type="component" value="Unassembled WGS sequence"/>
</dbReference>
<feature type="region of interest" description="Disordered" evidence="2">
    <location>
        <begin position="62"/>
        <end position="89"/>
    </location>
</feature>
<keyword evidence="1" id="KW-0175">Coiled coil</keyword>
<organism evidence="3 4">
    <name type="scientific">Dreissena polymorpha</name>
    <name type="common">Zebra mussel</name>
    <name type="synonym">Mytilus polymorpha</name>
    <dbReference type="NCBI Taxonomy" id="45954"/>
    <lineage>
        <taxon>Eukaryota</taxon>
        <taxon>Metazoa</taxon>
        <taxon>Spiralia</taxon>
        <taxon>Lophotrochozoa</taxon>
        <taxon>Mollusca</taxon>
        <taxon>Bivalvia</taxon>
        <taxon>Autobranchia</taxon>
        <taxon>Heteroconchia</taxon>
        <taxon>Euheterodonta</taxon>
        <taxon>Imparidentia</taxon>
        <taxon>Neoheterodontei</taxon>
        <taxon>Myida</taxon>
        <taxon>Dreissenoidea</taxon>
        <taxon>Dreissenidae</taxon>
        <taxon>Dreissena</taxon>
    </lineage>
</organism>